<dbReference type="Proteomes" id="UP000031575">
    <property type="component" value="Unassembled WGS sequence"/>
</dbReference>
<reference evidence="1 2" key="1">
    <citation type="journal article" date="2014" name="BMC Genomics">
        <title>Comparative genomics of the major fungal agents of human and animal Sporotrichosis: Sporothrix schenckii and Sporothrix brasiliensis.</title>
        <authorList>
            <person name="Teixeira M.M."/>
            <person name="de Almeida L.G."/>
            <person name="Kubitschek-Barreira P."/>
            <person name="Alves F.L."/>
            <person name="Kioshima E.S."/>
            <person name="Abadio A.K."/>
            <person name="Fernandes L."/>
            <person name="Derengowski L.S."/>
            <person name="Ferreira K.S."/>
            <person name="Souza R.C."/>
            <person name="Ruiz J.C."/>
            <person name="de Andrade N.C."/>
            <person name="Paes H.C."/>
            <person name="Nicola A.M."/>
            <person name="Albuquerque P."/>
            <person name="Gerber A.L."/>
            <person name="Martins V.P."/>
            <person name="Peconick L.D."/>
            <person name="Neto A.V."/>
            <person name="Chaucanez C.B."/>
            <person name="Silva P.A."/>
            <person name="Cunha O.L."/>
            <person name="de Oliveira F.F."/>
            <person name="dos Santos T.C."/>
            <person name="Barros A.L."/>
            <person name="Soares M.A."/>
            <person name="de Oliveira L.M."/>
            <person name="Marini M.M."/>
            <person name="Villalobos-Duno H."/>
            <person name="Cunha M.M."/>
            <person name="de Hoog S."/>
            <person name="da Silveira J.F."/>
            <person name="Henrissat B."/>
            <person name="Nino-Vega G.A."/>
            <person name="Cisalpino P.S."/>
            <person name="Mora-Montes H.M."/>
            <person name="Almeida S.R."/>
            <person name="Stajich J.E."/>
            <person name="Lopes-Bezerra L.M."/>
            <person name="Vasconcelos A.T."/>
            <person name="Felipe M.S."/>
        </authorList>
    </citation>
    <scope>NUCLEOTIDE SEQUENCE [LARGE SCALE GENOMIC DNA]</scope>
    <source>
        <strain evidence="1 2">5110</strain>
    </source>
</reference>
<keyword evidence="2" id="KW-1185">Reference proteome</keyword>
<gene>
    <name evidence="1" type="ORF">SPBR_03378</name>
</gene>
<dbReference type="EMBL" id="AWTV01000006">
    <property type="protein sequence ID" value="KIH92864.1"/>
    <property type="molecule type" value="Genomic_DNA"/>
</dbReference>
<dbReference type="AlphaFoldDB" id="A0A0C2F1Q8"/>
<evidence type="ECO:0000313" key="1">
    <source>
        <dbReference type="EMBL" id="KIH92864.1"/>
    </source>
</evidence>
<dbReference type="VEuPathDB" id="FungiDB:SPBR_03378"/>
<name>A0A0C2F1Q8_9PEZI</name>
<sequence>MFCIGGRHTRRRLAINTELAAFDNETTRRRRPRSAQYLALQSTVDKMLCRVGREQPGLLLCDNYPAVTRTYPDIDDTVGREIIGRP</sequence>
<protein>
    <submittedName>
        <fullName evidence="1">Uncharacterized protein</fullName>
    </submittedName>
</protein>
<dbReference type="HOGENOM" id="CLU_2499335_0_0_1"/>
<proteinExistence type="predicted"/>
<organism evidence="1 2">
    <name type="scientific">Sporothrix brasiliensis 5110</name>
    <dbReference type="NCBI Taxonomy" id="1398154"/>
    <lineage>
        <taxon>Eukaryota</taxon>
        <taxon>Fungi</taxon>
        <taxon>Dikarya</taxon>
        <taxon>Ascomycota</taxon>
        <taxon>Pezizomycotina</taxon>
        <taxon>Sordariomycetes</taxon>
        <taxon>Sordariomycetidae</taxon>
        <taxon>Ophiostomatales</taxon>
        <taxon>Ophiostomataceae</taxon>
        <taxon>Sporothrix</taxon>
    </lineage>
</organism>
<dbReference type="GeneID" id="63676600"/>
<evidence type="ECO:0000313" key="2">
    <source>
        <dbReference type="Proteomes" id="UP000031575"/>
    </source>
</evidence>
<dbReference type="RefSeq" id="XP_040620874.1">
    <property type="nucleotide sequence ID" value="XM_040761679.1"/>
</dbReference>
<comment type="caution">
    <text evidence="1">The sequence shown here is derived from an EMBL/GenBank/DDBJ whole genome shotgun (WGS) entry which is preliminary data.</text>
</comment>
<accession>A0A0C2F1Q8</accession>